<dbReference type="AlphaFoldDB" id="A0AAD3XVG4"/>
<dbReference type="PANTHER" id="PTHR35111:SF5">
    <property type="entry name" value="F10A5.9"/>
    <property type="match status" value="1"/>
</dbReference>
<feature type="region of interest" description="Disordered" evidence="1">
    <location>
        <begin position="24"/>
        <end position="57"/>
    </location>
</feature>
<comment type="caution">
    <text evidence="2">The sequence shown here is derived from an EMBL/GenBank/DDBJ whole genome shotgun (WGS) entry which is preliminary data.</text>
</comment>
<evidence type="ECO:0000313" key="3">
    <source>
        <dbReference type="Proteomes" id="UP001279734"/>
    </source>
</evidence>
<feature type="compositionally biased region" description="Low complexity" evidence="1">
    <location>
        <begin position="47"/>
        <end position="57"/>
    </location>
</feature>
<name>A0AAD3XVG4_NEPGR</name>
<feature type="compositionally biased region" description="Polar residues" evidence="1">
    <location>
        <begin position="26"/>
        <end position="38"/>
    </location>
</feature>
<evidence type="ECO:0000313" key="2">
    <source>
        <dbReference type="EMBL" id="GMH18014.1"/>
    </source>
</evidence>
<sequence>MEMFYRFHKNIMRFIFSLPPRISRATPATSVPRQQSRGGRSDAPRTSCSSSSHYYSSNSHYSEAIADCIEFFNRSSQDGFLYARKSDVVV</sequence>
<dbReference type="EMBL" id="BSYO01000018">
    <property type="protein sequence ID" value="GMH18014.1"/>
    <property type="molecule type" value="Genomic_DNA"/>
</dbReference>
<keyword evidence="3" id="KW-1185">Reference proteome</keyword>
<evidence type="ECO:0000256" key="1">
    <source>
        <dbReference type="SAM" id="MobiDB-lite"/>
    </source>
</evidence>
<accession>A0AAD3XVG4</accession>
<proteinExistence type="predicted"/>
<dbReference type="PANTHER" id="PTHR35111">
    <property type="entry name" value="F10A5.9-RELATED"/>
    <property type="match status" value="1"/>
</dbReference>
<reference evidence="2" key="1">
    <citation type="submission" date="2023-05" db="EMBL/GenBank/DDBJ databases">
        <title>Nepenthes gracilis genome sequencing.</title>
        <authorList>
            <person name="Fukushima K."/>
        </authorList>
    </citation>
    <scope>NUCLEOTIDE SEQUENCE</scope>
    <source>
        <strain evidence="2">SING2019-196</strain>
    </source>
</reference>
<gene>
    <name evidence="2" type="ORF">Nepgr_019855</name>
</gene>
<dbReference type="Proteomes" id="UP001279734">
    <property type="component" value="Unassembled WGS sequence"/>
</dbReference>
<organism evidence="2 3">
    <name type="scientific">Nepenthes gracilis</name>
    <name type="common">Slender pitcher plant</name>
    <dbReference type="NCBI Taxonomy" id="150966"/>
    <lineage>
        <taxon>Eukaryota</taxon>
        <taxon>Viridiplantae</taxon>
        <taxon>Streptophyta</taxon>
        <taxon>Embryophyta</taxon>
        <taxon>Tracheophyta</taxon>
        <taxon>Spermatophyta</taxon>
        <taxon>Magnoliopsida</taxon>
        <taxon>eudicotyledons</taxon>
        <taxon>Gunneridae</taxon>
        <taxon>Pentapetalae</taxon>
        <taxon>Caryophyllales</taxon>
        <taxon>Nepenthaceae</taxon>
        <taxon>Nepenthes</taxon>
    </lineage>
</organism>
<protein>
    <submittedName>
        <fullName evidence="2">Uncharacterized protein</fullName>
    </submittedName>
</protein>